<sequence length="283" mass="31852">MKRIPVTLRLLAAGYCTHSEYLTIRGGSFRSSRFPAGFACIGHPELGPILFDTGYSERFYTETKRFPYSLYARVTPVFFRPEESAASQLLKLGIEADEVRHIVLSHFHADHLGGLRDFPNATFHYLQKAYDAVKLRKGFAAVRAAFLPGLLPADFELRSRPFDEKQTVRLPDGYPFARGLDVFGDGSIIAVDLPGHADGQIGLLVATESHDYLLCADAVWSSKAYRENRPPHPLAGLIMANRSEFRDSFRRLRLLHEKFPQVRIVPSHCTEPWTSYVKDGVAL</sequence>
<dbReference type="Gene3D" id="3.60.15.10">
    <property type="entry name" value="Ribonuclease Z/Hydroxyacylglutathione hydrolase-like"/>
    <property type="match status" value="1"/>
</dbReference>
<keyword evidence="11" id="KW-1185">Reference proteome</keyword>
<comment type="function">
    <text evidence="7">Counteracts the endogenous Pycsar antiviral defense system. Phosphodiesterase that enables metal-dependent hydrolysis of host cyclic nucleotide Pycsar defense signals such as cCMP and cUMP.</text>
</comment>
<feature type="domain" description="Metallo-beta-lactamase" evidence="9">
    <location>
        <begin position="35"/>
        <end position="268"/>
    </location>
</feature>
<evidence type="ECO:0000256" key="2">
    <source>
        <dbReference type="ARBA" id="ARBA00007749"/>
    </source>
</evidence>
<comment type="catalytic activity">
    <reaction evidence="8">
        <text>3',5'-cyclic UMP + H2O = UMP + H(+)</text>
        <dbReference type="Rhea" id="RHEA:70575"/>
        <dbReference type="ChEBI" id="CHEBI:15377"/>
        <dbReference type="ChEBI" id="CHEBI:15378"/>
        <dbReference type="ChEBI" id="CHEBI:57865"/>
        <dbReference type="ChEBI" id="CHEBI:184387"/>
    </reaction>
    <physiologicalReaction direction="left-to-right" evidence="8">
        <dbReference type="Rhea" id="RHEA:70576"/>
    </physiologicalReaction>
</comment>
<evidence type="ECO:0000256" key="4">
    <source>
        <dbReference type="ARBA" id="ARBA00022801"/>
    </source>
</evidence>
<dbReference type="InterPro" id="IPR001279">
    <property type="entry name" value="Metallo-B-lactamas"/>
</dbReference>
<evidence type="ECO:0000256" key="8">
    <source>
        <dbReference type="ARBA" id="ARBA00048505"/>
    </source>
</evidence>
<dbReference type="InterPro" id="IPR036866">
    <property type="entry name" value="RibonucZ/Hydroxyglut_hydro"/>
</dbReference>
<evidence type="ECO:0000256" key="7">
    <source>
        <dbReference type="ARBA" id="ARBA00034301"/>
    </source>
</evidence>
<comment type="caution">
    <text evidence="10">The sequence shown here is derived from an EMBL/GenBank/DDBJ whole genome shotgun (WGS) entry which is preliminary data.</text>
</comment>
<dbReference type="Proteomes" id="UP000250369">
    <property type="component" value="Unassembled WGS sequence"/>
</dbReference>
<organism evidence="10 11">
    <name type="scientific">Paenibacillus contaminans</name>
    <dbReference type="NCBI Taxonomy" id="450362"/>
    <lineage>
        <taxon>Bacteria</taxon>
        <taxon>Bacillati</taxon>
        <taxon>Bacillota</taxon>
        <taxon>Bacilli</taxon>
        <taxon>Bacillales</taxon>
        <taxon>Paenibacillaceae</taxon>
        <taxon>Paenibacillus</taxon>
    </lineage>
</organism>
<evidence type="ECO:0000256" key="1">
    <source>
        <dbReference type="ARBA" id="ARBA00001947"/>
    </source>
</evidence>
<dbReference type="CDD" id="cd07730">
    <property type="entry name" value="metallo-hydrolase-like_MBL-fold"/>
    <property type="match status" value="1"/>
</dbReference>
<gene>
    <name evidence="10" type="ORF">DQG23_20110</name>
</gene>
<evidence type="ECO:0000313" key="10">
    <source>
        <dbReference type="EMBL" id="RAV19306.1"/>
    </source>
</evidence>
<proteinExistence type="inferred from homology"/>
<dbReference type="PANTHER" id="PTHR42978">
    <property type="entry name" value="QUORUM-QUENCHING LACTONASE YTNP-RELATED-RELATED"/>
    <property type="match status" value="1"/>
</dbReference>
<reference evidence="10 11" key="1">
    <citation type="journal article" date="2009" name="Int. J. Syst. Evol. Microbiol.">
        <title>Paenibacillus contaminans sp. nov., isolated from a contaminated laboratory plate.</title>
        <authorList>
            <person name="Chou J.H."/>
            <person name="Lee J.H."/>
            <person name="Lin M.C."/>
            <person name="Chang P.S."/>
            <person name="Arun A.B."/>
            <person name="Young C.C."/>
            <person name="Chen W.M."/>
        </authorList>
    </citation>
    <scope>NUCLEOTIDE SEQUENCE [LARGE SCALE GENOMIC DNA]</scope>
    <source>
        <strain evidence="10 11">CKOBP-6</strain>
    </source>
</reference>
<name>A0A329MIX3_9BACL</name>
<keyword evidence="3" id="KW-0479">Metal-binding</keyword>
<comment type="similarity">
    <text evidence="2">Belongs to the metallo-beta-lactamase superfamily.</text>
</comment>
<comment type="catalytic activity">
    <reaction evidence="6">
        <text>3',5'-cyclic CMP + H2O = CMP + H(+)</text>
        <dbReference type="Rhea" id="RHEA:72675"/>
        <dbReference type="ChEBI" id="CHEBI:15377"/>
        <dbReference type="ChEBI" id="CHEBI:15378"/>
        <dbReference type="ChEBI" id="CHEBI:58003"/>
        <dbReference type="ChEBI" id="CHEBI:60377"/>
    </reaction>
    <physiologicalReaction direction="left-to-right" evidence="6">
        <dbReference type="Rhea" id="RHEA:72676"/>
    </physiologicalReaction>
</comment>
<dbReference type="EMBL" id="QMFB01000012">
    <property type="protein sequence ID" value="RAV19306.1"/>
    <property type="molecule type" value="Genomic_DNA"/>
</dbReference>
<dbReference type="Pfam" id="PF00753">
    <property type="entry name" value="Lactamase_B"/>
    <property type="match status" value="1"/>
</dbReference>
<dbReference type="PANTHER" id="PTHR42978:SF2">
    <property type="entry name" value="102 KBASES UNSTABLE REGION: FROM 1 TO 119443"/>
    <property type="match status" value="1"/>
</dbReference>
<dbReference type="InterPro" id="IPR051013">
    <property type="entry name" value="MBL_superfamily_lactonases"/>
</dbReference>
<keyword evidence="5" id="KW-0862">Zinc</keyword>
<evidence type="ECO:0000256" key="6">
    <source>
        <dbReference type="ARBA" id="ARBA00034221"/>
    </source>
</evidence>
<dbReference type="GO" id="GO:0016787">
    <property type="term" value="F:hydrolase activity"/>
    <property type="evidence" value="ECO:0007669"/>
    <property type="project" value="UniProtKB-KW"/>
</dbReference>
<dbReference type="AlphaFoldDB" id="A0A329MIX3"/>
<evidence type="ECO:0000256" key="3">
    <source>
        <dbReference type="ARBA" id="ARBA00022723"/>
    </source>
</evidence>
<dbReference type="SMART" id="SM00849">
    <property type="entry name" value="Lactamase_B"/>
    <property type="match status" value="1"/>
</dbReference>
<dbReference type="RefSeq" id="WP_113032669.1">
    <property type="nucleotide sequence ID" value="NZ_QMFB01000012.1"/>
</dbReference>
<dbReference type="OrthoDB" id="333278at2"/>
<evidence type="ECO:0000256" key="5">
    <source>
        <dbReference type="ARBA" id="ARBA00022833"/>
    </source>
</evidence>
<evidence type="ECO:0000313" key="11">
    <source>
        <dbReference type="Proteomes" id="UP000250369"/>
    </source>
</evidence>
<evidence type="ECO:0000259" key="9">
    <source>
        <dbReference type="SMART" id="SM00849"/>
    </source>
</evidence>
<protein>
    <submittedName>
        <fullName evidence="10">MBL fold metallo-hydrolase</fullName>
    </submittedName>
</protein>
<keyword evidence="4 10" id="KW-0378">Hydrolase</keyword>
<dbReference type="GO" id="GO:0046872">
    <property type="term" value="F:metal ion binding"/>
    <property type="evidence" value="ECO:0007669"/>
    <property type="project" value="UniProtKB-KW"/>
</dbReference>
<accession>A0A329MIX3</accession>
<comment type="cofactor">
    <cofactor evidence="1">
        <name>Zn(2+)</name>
        <dbReference type="ChEBI" id="CHEBI:29105"/>
    </cofactor>
</comment>
<dbReference type="SUPFAM" id="SSF56281">
    <property type="entry name" value="Metallo-hydrolase/oxidoreductase"/>
    <property type="match status" value="1"/>
</dbReference>